<dbReference type="PANTHER" id="PTHR45138">
    <property type="entry name" value="REGULATORY COMPONENTS OF SENSORY TRANSDUCTION SYSTEM"/>
    <property type="match status" value="1"/>
</dbReference>
<keyword evidence="7" id="KW-0175">Coiled coil</keyword>
<dbReference type="InterPro" id="IPR035938">
    <property type="entry name" value="Hemerythrin-like_sf"/>
</dbReference>
<dbReference type="InterPro" id="IPR050469">
    <property type="entry name" value="Diguanylate_Cyclase"/>
</dbReference>
<dbReference type="NCBIfam" id="NF033749">
    <property type="entry name" value="bact_hemeryth"/>
    <property type="match status" value="1"/>
</dbReference>
<comment type="catalytic activity">
    <reaction evidence="6">
        <text>2 GTP = 3',3'-c-di-GMP + 2 diphosphate</text>
        <dbReference type="Rhea" id="RHEA:24898"/>
        <dbReference type="ChEBI" id="CHEBI:33019"/>
        <dbReference type="ChEBI" id="CHEBI:37565"/>
        <dbReference type="ChEBI" id="CHEBI:58805"/>
        <dbReference type="EC" id="2.7.7.65"/>
    </reaction>
</comment>
<evidence type="ECO:0000256" key="2">
    <source>
        <dbReference type="ARBA" id="ARBA00010587"/>
    </source>
</evidence>
<dbReference type="AlphaFoldDB" id="A0A8J7JYW7"/>
<dbReference type="InterPro" id="IPR012827">
    <property type="entry name" value="Hemerythrin_metal-bd"/>
</dbReference>
<dbReference type="InterPro" id="IPR043128">
    <property type="entry name" value="Rev_trsase/Diguanyl_cyclase"/>
</dbReference>
<evidence type="ECO:0000256" key="1">
    <source>
        <dbReference type="ARBA" id="ARBA00001946"/>
    </source>
</evidence>
<dbReference type="Gene3D" id="3.30.70.270">
    <property type="match status" value="1"/>
</dbReference>
<dbReference type="Pfam" id="PF01814">
    <property type="entry name" value="Hemerythrin"/>
    <property type="match status" value="1"/>
</dbReference>
<evidence type="ECO:0000256" key="3">
    <source>
        <dbReference type="ARBA" id="ARBA00012528"/>
    </source>
</evidence>
<sequence>MESFRWNKSFLTGIEEVDQQHHRLVDIINQFGDLLAERSEVTTVMMESLLQELTEYTHYHFSEEEQFMEESGIDPRHLKPHKEAHKHFIEEVLHMRDELRENGLESGEPVLKFLTHWLAYHILGTDMSMSRQVDAIKAGTSGADAFEREERDRATSTEPLLHALNGLFQQVSKRNRQLTELNRTLEERVDARTHDLAEANARLEAIAMTDVLTGLPNRRHALIAFEQEWLRADQQFSALSCMMIDADGFKQINDTYGHDAGDVVLKELANTLKDSVRSDDIVARLGGDEFLIICPDTGLEDGLMVAENVRAQVNAMRVSAGEGEWHGSISVGVSARTQAMEGPEMLIKSADLGVYQAKEDGRNCVRTRDNQIV</sequence>
<dbReference type="InterPro" id="IPR000160">
    <property type="entry name" value="GGDEF_dom"/>
</dbReference>
<dbReference type="GO" id="GO:0043709">
    <property type="term" value="P:cell adhesion involved in single-species biofilm formation"/>
    <property type="evidence" value="ECO:0007669"/>
    <property type="project" value="TreeGrafter"/>
</dbReference>
<dbReference type="GO" id="GO:0052621">
    <property type="term" value="F:diguanylate cyclase activity"/>
    <property type="evidence" value="ECO:0007669"/>
    <property type="project" value="UniProtKB-EC"/>
</dbReference>
<evidence type="ECO:0000256" key="5">
    <source>
        <dbReference type="ARBA" id="ARBA00023004"/>
    </source>
</evidence>
<gene>
    <name evidence="9" type="ORF">IOQ59_12390</name>
</gene>
<evidence type="ECO:0000313" key="9">
    <source>
        <dbReference type="EMBL" id="MBE9398058.1"/>
    </source>
</evidence>
<comment type="similarity">
    <text evidence="2">Belongs to the hemerythrin family.</text>
</comment>
<dbReference type="Pfam" id="PF00990">
    <property type="entry name" value="GGDEF"/>
    <property type="match status" value="1"/>
</dbReference>
<dbReference type="InterPro" id="IPR029787">
    <property type="entry name" value="Nucleotide_cyclase"/>
</dbReference>
<comment type="caution">
    <text evidence="9">The sequence shown here is derived from an EMBL/GenBank/DDBJ whole genome shotgun (WGS) entry which is preliminary data.</text>
</comment>
<dbReference type="SMART" id="SM00267">
    <property type="entry name" value="GGDEF"/>
    <property type="match status" value="1"/>
</dbReference>
<dbReference type="GO" id="GO:1902201">
    <property type="term" value="P:negative regulation of bacterial-type flagellum-dependent cell motility"/>
    <property type="evidence" value="ECO:0007669"/>
    <property type="project" value="TreeGrafter"/>
</dbReference>
<dbReference type="SUPFAM" id="SSF55073">
    <property type="entry name" value="Nucleotide cyclase"/>
    <property type="match status" value="1"/>
</dbReference>
<dbReference type="InterPro" id="IPR012312">
    <property type="entry name" value="Hemerythrin-like"/>
</dbReference>
<dbReference type="Proteomes" id="UP000640333">
    <property type="component" value="Unassembled WGS sequence"/>
</dbReference>
<feature type="coiled-coil region" evidence="7">
    <location>
        <begin position="168"/>
        <end position="202"/>
    </location>
</feature>
<accession>A0A8J7JYW7</accession>
<keyword evidence="5" id="KW-0408">Iron</keyword>
<comment type="cofactor">
    <cofactor evidence="1">
        <name>Mg(2+)</name>
        <dbReference type="ChEBI" id="CHEBI:18420"/>
    </cofactor>
</comment>
<feature type="domain" description="GGDEF" evidence="8">
    <location>
        <begin position="237"/>
        <end position="370"/>
    </location>
</feature>
<name>A0A8J7JYW7_9GAMM</name>
<dbReference type="Gene3D" id="1.20.120.50">
    <property type="entry name" value="Hemerythrin-like"/>
    <property type="match status" value="1"/>
</dbReference>
<dbReference type="SUPFAM" id="SSF47188">
    <property type="entry name" value="Hemerythrin-like"/>
    <property type="match status" value="1"/>
</dbReference>
<keyword evidence="4" id="KW-0479">Metal-binding</keyword>
<reference evidence="9" key="1">
    <citation type="submission" date="2020-10" db="EMBL/GenBank/DDBJ databases">
        <title>Bacterium isolated from coastal waters sediment.</title>
        <authorList>
            <person name="Chen R.-J."/>
            <person name="Lu D.-C."/>
            <person name="Zhu K.-L."/>
            <person name="Du Z.-J."/>
        </authorList>
    </citation>
    <scope>NUCLEOTIDE SEQUENCE</scope>
    <source>
        <strain evidence="9">N1Y112</strain>
    </source>
</reference>
<keyword evidence="10" id="KW-1185">Reference proteome</keyword>
<evidence type="ECO:0000313" key="10">
    <source>
        <dbReference type="Proteomes" id="UP000640333"/>
    </source>
</evidence>
<proteinExistence type="inferred from homology"/>
<evidence type="ECO:0000259" key="8">
    <source>
        <dbReference type="PROSITE" id="PS50887"/>
    </source>
</evidence>
<organism evidence="9 10">
    <name type="scientific">Pontibacterium sinense</name>
    <dbReference type="NCBI Taxonomy" id="2781979"/>
    <lineage>
        <taxon>Bacteria</taxon>
        <taxon>Pseudomonadati</taxon>
        <taxon>Pseudomonadota</taxon>
        <taxon>Gammaproteobacteria</taxon>
        <taxon>Oceanospirillales</taxon>
        <taxon>Oceanospirillaceae</taxon>
        <taxon>Pontibacterium</taxon>
    </lineage>
</organism>
<dbReference type="EC" id="2.7.7.65" evidence="3"/>
<evidence type="ECO:0000256" key="6">
    <source>
        <dbReference type="ARBA" id="ARBA00034247"/>
    </source>
</evidence>
<dbReference type="EMBL" id="JADEYS010000012">
    <property type="protein sequence ID" value="MBE9398058.1"/>
    <property type="molecule type" value="Genomic_DNA"/>
</dbReference>
<dbReference type="FunFam" id="3.30.70.270:FF:000001">
    <property type="entry name" value="Diguanylate cyclase domain protein"/>
    <property type="match status" value="1"/>
</dbReference>
<dbReference type="NCBIfam" id="TIGR00254">
    <property type="entry name" value="GGDEF"/>
    <property type="match status" value="1"/>
</dbReference>
<evidence type="ECO:0000256" key="7">
    <source>
        <dbReference type="SAM" id="Coils"/>
    </source>
</evidence>
<dbReference type="PROSITE" id="PS50887">
    <property type="entry name" value="GGDEF"/>
    <property type="match status" value="1"/>
</dbReference>
<protein>
    <recommendedName>
        <fullName evidence="3">diguanylate cyclase</fullName>
        <ecNumber evidence="3">2.7.7.65</ecNumber>
    </recommendedName>
</protein>
<dbReference type="PANTHER" id="PTHR45138:SF9">
    <property type="entry name" value="DIGUANYLATE CYCLASE DGCM-RELATED"/>
    <property type="match status" value="1"/>
</dbReference>
<dbReference type="GO" id="GO:0046872">
    <property type="term" value="F:metal ion binding"/>
    <property type="evidence" value="ECO:0007669"/>
    <property type="project" value="UniProtKB-KW"/>
</dbReference>
<dbReference type="RefSeq" id="WP_193953696.1">
    <property type="nucleotide sequence ID" value="NZ_JADEYS010000012.1"/>
</dbReference>
<dbReference type="CDD" id="cd01949">
    <property type="entry name" value="GGDEF"/>
    <property type="match status" value="1"/>
</dbReference>
<dbReference type="NCBIfam" id="TIGR02481">
    <property type="entry name" value="hemeryth_dom"/>
    <property type="match status" value="1"/>
</dbReference>
<evidence type="ECO:0000256" key="4">
    <source>
        <dbReference type="ARBA" id="ARBA00022723"/>
    </source>
</evidence>
<dbReference type="CDD" id="cd12107">
    <property type="entry name" value="Hemerythrin"/>
    <property type="match status" value="1"/>
</dbReference>
<dbReference type="GO" id="GO:0005886">
    <property type="term" value="C:plasma membrane"/>
    <property type="evidence" value="ECO:0007669"/>
    <property type="project" value="TreeGrafter"/>
</dbReference>